<evidence type="ECO:0008006" key="3">
    <source>
        <dbReference type="Google" id="ProtNLM"/>
    </source>
</evidence>
<keyword evidence="2" id="KW-1185">Reference proteome</keyword>
<dbReference type="AlphaFoldDB" id="A0A8J2HTL5"/>
<dbReference type="RefSeq" id="XP_043164684.1">
    <property type="nucleotide sequence ID" value="XM_043308749.1"/>
</dbReference>
<dbReference type="GeneID" id="67011823"/>
<dbReference type="EMBL" id="CAJRGZ010000015">
    <property type="protein sequence ID" value="CAG5142451.1"/>
    <property type="molecule type" value="Genomic_DNA"/>
</dbReference>
<accession>A0A8J2HTL5</accession>
<dbReference type="Proteomes" id="UP000676310">
    <property type="component" value="Unassembled WGS sequence"/>
</dbReference>
<organism evidence="1 2">
    <name type="scientific">Alternaria atra</name>
    <dbReference type="NCBI Taxonomy" id="119953"/>
    <lineage>
        <taxon>Eukaryota</taxon>
        <taxon>Fungi</taxon>
        <taxon>Dikarya</taxon>
        <taxon>Ascomycota</taxon>
        <taxon>Pezizomycotina</taxon>
        <taxon>Dothideomycetes</taxon>
        <taxon>Pleosporomycetidae</taxon>
        <taxon>Pleosporales</taxon>
        <taxon>Pleosporineae</taxon>
        <taxon>Pleosporaceae</taxon>
        <taxon>Alternaria</taxon>
        <taxon>Alternaria sect. Ulocladioides</taxon>
    </lineage>
</organism>
<sequence length="157" mass="17867">MDRIFSEATSVVAEHASITGQPRLVRLHDDNCSSSTPVRSRFPIPNELLDIVLEHVIRNNTSSYRDILTFLLTCRACNTPEFQKYIYRTVCFAPNPKSIAVLKAIYPVRANLVKALVYRDAAPQVLEVAERKFAGLSYHDPEFYRPCAHDRETNPCL</sequence>
<comment type="caution">
    <text evidence="1">The sequence shown here is derived from an EMBL/GenBank/DDBJ whole genome shotgun (WGS) entry which is preliminary data.</text>
</comment>
<evidence type="ECO:0000313" key="2">
    <source>
        <dbReference type="Proteomes" id="UP000676310"/>
    </source>
</evidence>
<gene>
    <name evidence="1" type="ORF">ALTATR162_LOCUS1154</name>
</gene>
<evidence type="ECO:0000313" key="1">
    <source>
        <dbReference type="EMBL" id="CAG5142451.1"/>
    </source>
</evidence>
<name>A0A8J2HTL5_9PLEO</name>
<protein>
    <recommendedName>
        <fullName evidence="3">F-box domain-containing protein</fullName>
    </recommendedName>
</protein>
<reference evidence="1" key="1">
    <citation type="submission" date="2021-05" db="EMBL/GenBank/DDBJ databases">
        <authorList>
            <person name="Stam R."/>
        </authorList>
    </citation>
    <scope>NUCLEOTIDE SEQUENCE</scope>
    <source>
        <strain evidence="1">CS162</strain>
    </source>
</reference>
<proteinExistence type="predicted"/>